<dbReference type="SUPFAM" id="SSF141091">
    <property type="entry name" value="L21p-like"/>
    <property type="match status" value="1"/>
</dbReference>
<keyword evidence="2 4" id="KW-0689">Ribosomal protein</keyword>
<dbReference type="AlphaFoldDB" id="A0A1G2SH62"/>
<comment type="subunit">
    <text evidence="4">Part of the 50S ribosomal subunit. Contacts protein L20.</text>
</comment>
<evidence type="ECO:0000256" key="3">
    <source>
        <dbReference type="ARBA" id="ARBA00023274"/>
    </source>
</evidence>
<name>A0A1G2SH62_9BACT</name>
<accession>A0A1G2SH62</accession>
<dbReference type="GO" id="GO:0005737">
    <property type="term" value="C:cytoplasm"/>
    <property type="evidence" value="ECO:0007669"/>
    <property type="project" value="UniProtKB-ARBA"/>
</dbReference>
<dbReference type="GO" id="GO:0006412">
    <property type="term" value="P:translation"/>
    <property type="evidence" value="ECO:0007669"/>
    <property type="project" value="UniProtKB-UniRule"/>
</dbReference>
<organism evidence="6 7">
    <name type="scientific">Candidatus Yonathbacteria bacterium RIFCSPLOWO2_01_FULL_47_33b</name>
    <dbReference type="NCBI Taxonomy" id="1802727"/>
    <lineage>
        <taxon>Bacteria</taxon>
        <taxon>Candidatus Yonathiibacteriota</taxon>
    </lineage>
</organism>
<dbReference type="InterPro" id="IPR036164">
    <property type="entry name" value="bL21-like_sf"/>
</dbReference>
<evidence type="ECO:0000256" key="1">
    <source>
        <dbReference type="ARBA" id="ARBA00008563"/>
    </source>
</evidence>
<dbReference type="EMBL" id="MHUW01000007">
    <property type="protein sequence ID" value="OHA84052.1"/>
    <property type="molecule type" value="Genomic_DNA"/>
</dbReference>
<sequence length="105" mass="11561">MNFAVIQTGGKQYKVAPGESLVIEKLPGELKIGDKVVFDKVLLVNDGSKTLVGTPVVSGATVEATLEEEGRGDKVVVIRYRQKSRYFKKNGHRQPFMKVKISAIK</sequence>
<evidence type="ECO:0000256" key="5">
    <source>
        <dbReference type="RuleBase" id="RU000562"/>
    </source>
</evidence>
<comment type="similarity">
    <text evidence="1 4 5">Belongs to the bacterial ribosomal protein bL21 family.</text>
</comment>
<dbReference type="GO" id="GO:0019843">
    <property type="term" value="F:rRNA binding"/>
    <property type="evidence" value="ECO:0007669"/>
    <property type="project" value="UniProtKB-UniRule"/>
</dbReference>
<dbReference type="HAMAP" id="MF_01363">
    <property type="entry name" value="Ribosomal_bL21"/>
    <property type="match status" value="1"/>
</dbReference>
<dbReference type="STRING" id="1802727.A2937_02560"/>
<dbReference type="GO" id="GO:0005840">
    <property type="term" value="C:ribosome"/>
    <property type="evidence" value="ECO:0007669"/>
    <property type="project" value="UniProtKB-KW"/>
</dbReference>
<keyword evidence="4 5" id="KW-0694">RNA-binding</keyword>
<evidence type="ECO:0000256" key="4">
    <source>
        <dbReference type="HAMAP-Rule" id="MF_01363"/>
    </source>
</evidence>
<dbReference type="Proteomes" id="UP000177987">
    <property type="component" value="Unassembled WGS sequence"/>
</dbReference>
<dbReference type="PANTHER" id="PTHR21349">
    <property type="entry name" value="50S RIBOSOMAL PROTEIN L21"/>
    <property type="match status" value="1"/>
</dbReference>
<keyword evidence="3 4" id="KW-0687">Ribonucleoprotein</keyword>
<dbReference type="GO" id="GO:1990904">
    <property type="term" value="C:ribonucleoprotein complex"/>
    <property type="evidence" value="ECO:0007669"/>
    <property type="project" value="UniProtKB-KW"/>
</dbReference>
<keyword evidence="4 5" id="KW-0699">rRNA-binding</keyword>
<dbReference type="Pfam" id="PF00829">
    <property type="entry name" value="Ribosomal_L21p"/>
    <property type="match status" value="1"/>
</dbReference>
<dbReference type="InterPro" id="IPR028909">
    <property type="entry name" value="bL21-like"/>
</dbReference>
<dbReference type="GO" id="GO:0003735">
    <property type="term" value="F:structural constituent of ribosome"/>
    <property type="evidence" value="ECO:0007669"/>
    <property type="project" value="InterPro"/>
</dbReference>
<comment type="caution">
    <text evidence="6">The sequence shown here is derived from an EMBL/GenBank/DDBJ whole genome shotgun (WGS) entry which is preliminary data.</text>
</comment>
<evidence type="ECO:0000313" key="7">
    <source>
        <dbReference type="Proteomes" id="UP000177987"/>
    </source>
</evidence>
<evidence type="ECO:0000256" key="2">
    <source>
        <dbReference type="ARBA" id="ARBA00022980"/>
    </source>
</evidence>
<reference evidence="6 7" key="1">
    <citation type="journal article" date="2016" name="Nat. Commun.">
        <title>Thousands of microbial genomes shed light on interconnected biogeochemical processes in an aquifer system.</title>
        <authorList>
            <person name="Anantharaman K."/>
            <person name="Brown C.T."/>
            <person name="Hug L.A."/>
            <person name="Sharon I."/>
            <person name="Castelle C.J."/>
            <person name="Probst A.J."/>
            <person name="Thomas B.C."/>
            <person name="Singh A."/>
            <person name="Wilkins M.J."/>
            <person name="Karaoz U."/>
            <person name="Brodie E.L."/>
            <person name="Williams K.H."/>
            <person name="Hubbard S.S."/>
            <person name="Banfield J.F."/>
        </authorList>
    </citation>
    <scope>NUCLEOTIDE SEQUENCE [LARGE SCALE GENOMIC DNA]</scope>
</reference>
<dbReference type="NCBIfam" id="TIGR00061">
    <property type="entry name" value="L21"/>
    <property type="match status" value="1"/>
</dbReference>
<dbReference type="PANTHER" id="PTHR21349:SF0">
    <property type="entry name" value="LARGE RIBOSOMAL SUBUNIT PROTEIN BL21M"/>
    <property type="match status" value="1"/>
</dbReference>
<proteinExistence type="inferred from homology"/>
<dbReference type="InterPro" id="IPR001787">
    <property type="entry name" value="Ribosomal_bL21"/>
</dbReference>
<evidence type="ECO:0000313" key="6">
    <source>
        <dbReference type="EMBL" id="OHA84052.1"/>
    </source>
</evidence>
<gene>
    <name evidence="4" type="primary">rplU</name>
    <name evidence="6" type="ORF">A2937_02560</name>
</gene>
<protein>
    <recommendedName>
        <fullName evidence="4">Large ribosomal subunit protein bL21</fullName>
    </recommendedName>
</protein>
<comment type="function">
    <text evidence="4 5">This protein binds to 23S rRNA in the presence of protein L20.</text>
</comment>